<dbReference type="FunCoup" id="A0A2G5D7C5">
    <property type="interactions" value="1913"/>
</dbReference>
<dbReference type="InParanoid" id="A0A2G5D7C5"/>
<dbReference type="AlphaFoldDB" id="A0A2G5D7C5"/>
<keyword evidence="4" id="KW-0732">Signal</keyword>
<dbReference type="Pfam" id="PF26102">
    <property type="entry name" value="Ig_SPL7"/>
    <property type="match status" value="1"/>
</dbReference>
<dbReference type="PANTHER" id="PTHR31251">
    <property type="entry name" value="SQUAMOSA PROMOTER-BINDING-LIKE PROTEIN 4"/>
    <property type="match status" value="1"/>
</dbReference>
<keyword evidence="3" id="KW-0812">Transmembrane</keyword>
<evidence type="ECO:0000313" key="7">
    <source>
        <dbReference type="Proteomes" id="UP000230069"/>
    </source>
</evidence>
<dbReference type="PROSITE" id="PS51141">
    <property type="entry name" value="ZF_SBP"/>
    <property type="match status" value="1"/>
</dbReference>
<dbReference type="GO" id="GO:0008270">
    <property type="term" value="F:zinc ion binding"/>
    <property type="evidence" value="ECO:0007669"/>
    <property type="project" value="UniProtKB-KW"/>
</dbReference>
<accession>A0A2G5D7C5</accession>
<keyword evidence="3" id="KW-1133">Transmembrane helix</keyword>
<dbReference type="GO" id="GO:0003677">
    <property type="term" value="F:DNA binding"/>
    <property type="evidence" value="ECO:0007669"/>
    <property type="project" value="InterPro"/>
</dbReference>
<sequence length="616" mass="70114">MPVLLFLMVRLSVTASNVASKRSCRRKLEKHNRRRRRKPAEFREEVENEAQIDLIAEGVACDDKAGKDETHSNESEDGNASPLSSHPGSRSTRSGSVKSFMSFEEIQTEGGRVDSKYSPIEDNKKAYSSVCPTGRISFKLYDWNPAEFPRRLRHQIFQWLASMPVELEGYIRPGCIILTMFIAMPNFIWEKLSENAACHIHNFVNAPESMVFGRGSITVHLNDMIFRVLEDGTSLVNVKMDPNRTMVPQLHCVHPFLFEAGKPMEFVACGSNLLQPKFRFLVSFAGQYLAGDDSVAIPYRRTESHNGSKEDNLKQCDHQMYKIYIPKTDPKLSGPAFIEHICSEMKTLQQRLDDPLFAKEFRHPDPDATCDLCEGYVLQQTAMSELLLDIGWLLREPTLIDLQKHLTFTEIQRFNSLLNFLIEKESKVVLDKILHALTIAMDSKKFYNDDNMNNSAEMRLFQKNVEYASKKINQRIRDVGEQELHSGNSVKEVDLSECCGENDMHYDVPSTTQDMEMAREKNWGSVTRTFHKSNETVPLINKEVVMDLTSVPLTAVWPKKTCSRFLPTTMMSSRPLFLITTAAVMCFGICAVVLHPNKVGNFAVTIHRCLFGRSDT</sequence>
<protein>
    <recommendedName>
        <fullName evidence="5">SBP-type domain-containing protein</fullName>
    </recommendedName>
</protein>
<keyword evidence="1" id="KW-0862">Zinc</keyword>
<keyword evidence="3" id="KW-0472">Membrane</keyword>
<name>A0A2G5D7C5_AQUCA</name>
<feature type="chain" id="PRO_5013572805" description="SBP-type domain-containing protein" evidence="4">
    <location>
        <begin position="16"/>
        <end position="616"/>
    </location>
</feature>
<dbReference type="InterPro" id="IPR004333">
    <property type="entry name" value="SBP_dom"/>
</dbReference>
<feature type="signal peptide" evidence="4">
    <location>
        <begin position="1"/>
        <end position="15"/>
    </location>
</feature>
<feature type="region of interest" description="Disordered" evidence="2">
    <location>
        <begin position="64"/>
        <end position="96"/>
    </location>
</feature>
<feature type="region of interest" description="Disordered" evidence="2">
    <location>
        <begin position="25"/>
        <end position="45"/>
    </location>
</feature>
<proteinExistence type="predicted"/>
<organism evidence="6 7">
    <name type="scientific">Aquilegia coerulea</name>
    <name type="common">Rocky mountain columbine</name>
    <dbReference type="NCBI Taxonomy" id="218851"/>
    <lineage>
        <taxon>Eukaryota</taxon>
        <taxon>Viridiplantae</taxon>
        <taxon>Streptophyta</taxon>
        <taxon>Embryophyta</taxon>
        <taxon>Tracheophyta</taxon>
        <taxon>Spermatophyta</taxon>
        <taxon>Magnoliopsida</taxon>
        <taxon>Ranunculales</taxon>
        <taxon>Ranunculaceae</taxon>
        <taxon>Thalictroideae</taxon>
        <taxon>Aquilegia</taxon>
    </lineage>
</organism>
<keyword evidence="7" id="KW-1185">Reference proteome</keyword>
<reference evidence="6 7" key="1">
    <citation type="submission" date="2017-09" db="EMBL/GenBank/DDBJ databases">
        <title>WGS assembly of Aquilegia coerulea Goldsmith.</title>
        <authorList>
            <person name="Hodges S."/>
            <person name="Kramer E."/>
            <person name="Nordborg M."/>
            <person name="Tomkins J."/>
            <person name="Borevitz J."/>
            <person name="Derieg N."/>
            <person name="Yan J."/>
            <person name="Mihaltcheva S."/>
            <person name="Hayes R.D."/>
            <person name="Rokhsar D."/>
        </authorList>
    </citation>
    <scope>NUCLEOTIDE SEQUENCE [LARGE SCALE GENOMIC DNA]</scope>
    <source>
        <strain evidence="7">cv. Goldsmith</strain>
    </source>
</reference>
<evidence type="ECO:0000259" key="5">
    <source>
        <dbReference type="PROSITE" id="PS51141"/>
    </source>
</evidence>
<dbReference type="OrthoDB" id="514967at2759"/>
<feature type="compositionally biased region" description="Polar residues" evidence="2">
    <location>
        <begin position="81"/>
        <end position="96"/>
    </location>
</feature>
<feature type="compositionally biased region" description="Basic residues" evidence="2">
    <location>
        <begin position="25"/>
        <end position="38"/>
    </location>
</feature>
<dbReference type="Proteomes" id="UP000230069">
    <property type="component" value="Unassembled WGS sequence"/>
</dbReference>
<feature type="transmembrane region" description="Helical" evidence="3">
    <location>
        <begin position="576"/>
        <end position="594"/>
    </location>
</feature>
<feature type="domain" description="SBP-type" evidence="5">
    <location>
        <begin position="1"/>
        <end position="38"/>
    </location>
</feature>
<dbReference type="InterPro" id="IPR044817">
    <property type="entry name" value="SBP-like"/>
</dbReference>
<evidence type="ECO:0000256" key="4">
    <source>
        <dbReference type="SAM" id="SignalP"/>
    </source>
</evidence>
<evidence type="ECO:0000256" key="1">
    <source>
        <dbReference type="PROSITE-ProRule" id="PRU00470"/>
    </source>
</evidence>
<gene>
    <name evidence="6" type="ORF">AQUCO_02600098v1</name>
</gene>
<dbReference type="EMBL" id="KZ305043">
    <property type="protein sequence ID" value="PIA39408.1"/>
    <property type="molecule type" value="Genomic_DNA"/>
</dbReference>
<evidence type="ECO:0000256" key="3">
    <source>
        <dbReference type="SAM" id="Phobius"/>
    </source>
</evidence>
<dbReference type="PANTHER" id="PTHR31251:SF108">
    <property type="entry name" value="SQUAMOSA PROMOTER-BINDING-LIKE PROTEIN 7"/>
    <property type="match status" value="1"/>
</dbReference>
<dbReference type="STRING" id="218851.A0A2G5D7C5"/>
<keyword evidence="1" id="KW-0863">Zinc-finger</keyword>
<feature type="compositionally biased region" description="Basic and acidic residues" evidence="2">
    <location>
        <begin position="64"/>
        <end position="74"/>
    </location>
</feature>
<evidence type="ECO:0000256" key="2">
    <source>
        <dbReference type="SAM" id="MobiDB-lite"/>
    </source>
</evidence>
<keyword evidence="1" id="KW-0479">Metal-binding</keyword>
<evidence type="ECO:0000313" key="6">
    <source>
        <dbReference type="EMBL" id="PIA39408.1"/>
    </source>
</evidence>